<dbReference type="GO" id="GO:0005634">
    <property type="term" value="C:nucleus"/>
    <property type="evidence" value="ECO:0007669"/>
    <property type="project" value="UniProtKB-UniRule"/>
</dbReference>
<evidence type="ECO:0000256" key="1">
    <source>
        <dbReference type="ARBA" id="ARBA00004436"/>
    </source>
</evidence>
<evidence type="ECO:0000256" key="14">
    <source>
        <dbReference type="PROSITE-ProRule" id="PRU00267"/>
    </source>
</evidence>
<feature type="domain" description="HMG box" evidence="16">
    <location>
        <begin position="154"/>
        <end position="218"/>
    </location>
</feature>
<evidence type="ECO:0000256" key="12">
    <source>
        <dbReference type="ARBA" id="ARBA00045216"/>
    </source>
</evidence>
<evidence type="ECO:0000259" key="16">
    <source>
        <dbReference type="PROSITE" id="PS50118"/>
    </source>
</evidence>
<dbReference type="Pfam" id="PF00505">
    <property type="entry name" value="HMG_box"/>
    <property type="match status" value="2"/>
</dbReference>
<dbReference type="Gene3D" id="1.10.30.10">
    <property type="entry name" value="High mobility group box domain"/>
    <property type="match status" value="2"/>
</dbReference>
<evidence type="ECO:0000256" key="13">
    <source>
        <dbReference type="ARBA" id="ARBA00046467"/>
    </source>
</evidence>
<keyword evidence="7" id="KW-0496">Mitochondrion</keyword>
<dbReference type="GO" id="GO:0042645">
    <property type="term" value="C:mitochondrial nucleoid"/>
    <property type="evidence" value="ECO:0007669"/>
    <property type="project" value="UniProtKB-SubCell"/>
</dbReference>
<feature type="coiled-coil region" evidence="15">
    <location>
        <begin position="200"/>
        <end position="227"/>
    </location>
</feature>
<keyword evidence="3" id="KW-0677">Repeat</keyword>
<feature type="DNA-binding region" description="HMG box" evidence="14">
    <location>
        <begin position="154"/>
        <end position="218"/>
    </location>
</feature>
<evidence type="ECO:0000256" key="6">
    <source>
        <dbReference type="ARBA" id="ARBA00023125"/>
    </source>
</evidence>
<comment type="function">
    <text evidence="12">Binds to the mitochondrial light strand promoter and functions in mitochondrial transcription regulation. Component of the mitochondrial transcription initiation complex, composed at least of TFB2M, TFAM and POLRMT that is required for basal transcription of mitochondrial DNA. In this complex, TFAM recruits POLRMT to a specific promoter whereas TFB2M induces structural changes in POLRMT to enable promoter opening and trapping of the DNA non-template strand. Required for accurate and efficient promoter recognition by the mitochondrial RNA polymerase. Promotes transcription initiation from the HSP1 and the light strand promoter by binding immediately upstream of transcriptional start sites. Is able to unwind DNA. Bends the mitochondrial light strand promoter DNA into a U-turn shape via its HMG boxes. Required for maintenance of normal levels of mitochondrial DNA. May play a role in organizing and compacting mitochondrial DNA.</text>
</comment>
<keyword evidence="6 14" id="KW-0238">DNA-binding</keyword>
<evidence type="ECO:0000256" key="11">
    <source>
        <dbReference type="ARBA" id="ARBA00040582"/>
    </source>
</evidence>
<sequence>MAPLMLLSASGGSLLAKSLGLCSSFSSLARWTSAFPATKCFSTTSGGPPKRPLNGYMRFLNQQRPIVLRQNPAIQFVDITKKVTQQWRTLSPEQKRPFEEASAVERERFKVILKQYQAQLSPAQSIALAEERREKLAQRKAVRKKRELNRLGKPKRPRSAFNIYMTEHFEEARGITFPMKMKTLSEDWKNKTDFQKQVYMQLSEDDMVRYKNEIKAWEEQMVEIGREDLVRRKWLVRTRAAVTGDTGVKKRRTVTKKKTVAKKAVAKKAVAKKAVAKKGSKVVKKVVTVKSAGGKKA</sequence>
<comment type="subunit">
    <text evidence="13">Monomer; binds DNA as a monomer. Homodimer. Component of the mitochondrial transcription initiation complex, composed at least of TFB2M, TFAM and POLRMT. In this complex TFAM recruits POLRMT to the promoter whereas TFB2M induces structural changes in POLRMT to enable promoter opening and trapping of the DNA non-template strand. Upon metabolic stress, forms a complex composed of FOXO3, SIRT3, TFAM and POLRMT. Interacts with TFB1M and TFB2M. Interacts with CLPX; this enhances DNA-binding.</text>
</comment>
<evidence type="ECO:0000256" key="4">
    <source>
        <dbReference type="ARBA" id="ARBA00022946"/>
    </source>
</evidence>
<evidence type="ECO:0000256" key="9">
    <source>
        <dbReference type="ARBA" id="ARBA00023163"/>
    </source>
</evidence>
<dbReference type="InterPro" id="IPR036910">
    <property type="entry name" value="HMG_box_dom_sf"/>
</dbReference>
<gene>
    <name evidence="17" type="primary">TFAM</name>
</gene>
<comment type="subcellular location">
    <subcellularLocation>
        <location evidence="1">Mitochondrion matrix</location>
        <location evidence="1">Mitochondrion nucleoid</location>
    </subcellularLocation>
</comment>
<dbReference type="PROSITE" id="PS50118">
    <property type="entry name" value="HMG_BOX_2"/>
    <property type="match status" value="2"/>
</dbReference>
<feature type="domain" description="HMG box" evidence="16">
    <location>
        <begin position="49"/>
        <end position="117"/>
    </location>
</feature>
<dbReference type="AlphaFoldDB" id="C1BIS6"/>
<feature type="DNA-binding region" description="HMG box" evidence="14">
    <location>
        <begin position="49"/>
        <end position="117"/>
    </location>
</feature>
<accession>C1BIS6</accession>
<keyword evidence="2" id="KW-0597">Phosphoprotein</keyword>
<keyword evidence="14" id="KW-0539">Nucleus</keyword>
<dbReference type="PANTHER" id="PTHR48112:SF36">
    <property type="entry name" value="TRANSCRIPTION FACTOR A, MITOCHONDRIAL"/>
    <property type="match status" value="1"/>
</dbReference>
<evidence type="ECO:0000256" key="10">
    <source>
        <dbReference type="ARBA" id="ARBA00023271"/>
    </source>
</evidence>
<reference evidence="17" key="1">
    <citation type="submission" date="2009-03" db="EMBL/GenBank/DDBJ databases">
        <title>Osmerus mordax full-length cDNAs.</title>
        <authorList>
            <person name="von Schalburg K."/>
            <person name="Leong J."/>
            <person name="Cooper G."/>
            <person name="Davidson W.S."/>
            <person name="Koop B.F."/>
        </authorList>
    </citation>
    <scope>NUCLEOTIDE SEQUENCE</scope>
    <source>
        <tissue evidence="17">Brain</tissue>
    </source>
</reference>
<keyword evidence="4" id="KW-0809">Transit peptide</keyword>
<evidence type="ECO:0000313" key="17">
    <source>
        <dbReference type="EMBL" id="ACO08929.1"/>
    </source>
</evidence>
<keyword evidence="5" id="KW-0805">Transcription regulation</keyword>
<dbReference type="SUPFAM" id="SSF47095">
    <property type="entry name" value="HMG-box"/>
    <property type="match status" value="2"/>
</dbReference>
<evidence type="ECO:0000256" key="7">
    <source>
        <dbReference type="ARBA" id="ARBA00023128"/>
    </source>
</evidence>
<proteinExistence type="evidence at transcript level"/>
<dbReference type="PANTHER" id="PTHR48112">
    <property type="entry name" value="HIGH MOBILITY GROUP PROTEIN DSP1"/>
    <property type="match status" value="1"/>
</dbReference>
<organism evidence="17">
    <name type="scientific">Osmerus mordax</name>
    <name type="common">Rainbow smelt</name>
    <name type="synonym">Atherina mordax</name>
    <dbReference type="NCBI Taxonomy" id="8014"/>
    <lineage>
        <taxon>Eukaryota</taxon>
        <taxon>Metazoa</taxon>
        <taxon>Chordata</taxon>
        <taxon>Craniata</taxon>
        <taxon>Vertebrata</taxon>
        <taxon>Euteleostomi</taxon>
        <taxon>Actinopterygii</taxon>
        <taxon>Neopterygii</taxon>
        <taxon>Teleostei</taxon>
        <taxon>Stomiati</taxon>
        <taxon>Osmeriformes</taxon>
        <taxon>Osmeridae</taxon>
        <taxon>Osmerus</taxon>
    </lineage>
</organism>
<dbReference type="FunFam" id="1.10.30.10:FF:000043">
    <property type="entry name" value="Transcription factor A, mitochondrial"/>
    <property type="match status" value="1"/>
</dbReference>
<evidence type="ECO:0000256" key="5">
    <source>
        <dbReference type="ARBA" id="ARBA00023015"/>
    </source>
</evidence>
<dbReference type="InterPro" id="IPR009071">
    <property type="entry name" value="HMG_box_dom"/>
</dbReference>
<evidence type="ECO:0000256" key="8">
    <source>
        <dbReference type="ARBA" id="ARBA00023159"/>
    </source>
</evidence>
<dbReference type="EMBL" id="BT074505">
    <property type="protein sequence ID" value="ACO08929.1"/>
    <property type="molecule type" value="mRNA"/>
</dbReference>
<keyword evidence="8" id="KW-0010">Activator</keyword>
<dbReference type="CDD" id="cd21987">
    <property type="entry name" value="HMG-box_TFAM_rpt2"/>
    <property type="match status" value="1"/>
</dbReference>
<dbReference type="SMART" id="SM00398">
    <property type="entry name" value="HMG"/>
    <property type="match status" value="2"/>
</dbReference>
<evidence type="ECO:0000256" key="15">
    <source>
        <dbReference type="SAM" id="Coils"/>
    </source>
</evidence>
<keyword evidence="9" id="KW-0804">Transcription</keyword>
<evidence type="ECO:0000256" key="2">
    <source>
        <dbReference type="ARBA" id="ARBA00022553"/>
    </source>
</evidence>
<protein>
    <recommendedName>
        <fullName evidence="11">Transcription factor A, mitochondrial</fullName>
    </recommendedName>
</protein>
<dbReference type="GO" id="GO:0003677">
    <property type="term" value="F:DNA binding"/>
    <property type="evidence" value="ECO:0007669"/>
    <property type="project" value="UniProtKB-UniRule"/>
</dbReference>
<dbReference type="InterPro" id="IPR050342">
    <property type="entry name" value="HMGB"/>
</dbReference>
<keyword evidence="10" id="KW-1135">Mitochondrion nucleoid</keyword>
<dbReference type="GO" id="GO:0006357">
    <property type="term" value="P:regulation of transcription by RNA polymerase II"/>
    <property type="evidence" value="ECO:0007669"/>
    <property type="project" value="TreeGrafter"/>
</dbReference>
<keyword evidence="15" id="KW-0175">Coiled coil</keyword>
<name>C1BIS6_OSMMO</name>
<evidence type="ECO:0000256" key="3">
    <source>
        <dbReference type="ARBA" id="ARBA00022737"/>
    </source>
</evidence>